<evidence type="ECO:0000313" key="1">
    <source>
        <dbReference type="EMBL" id="AKV00310.1"/>
    </source>
</evidence>
<dbReference type="AlphaFoldDB" id="A0A0K1Q4J5"/>
<organism evidence="1 2">
    <name type="scientific">Labilithrix luteola</name>
    <dbReference type="NCBI Taxonomy" id="1391654"/>
    <lineage>
        <taxon>Bacteria</taxon>
        <taxon>Pseudomonadati</taxon>
        <taxon>Myxococcota</taxon>
        <taxon>Polyangia</taxon>
        <taxon>Polyangiales</taxon>
        <taxon>Labilitrichaceae</taxon>
        <taxon>Labilithrix</taxon>
    </lineage>
</organism>
<gene>
    <name evidence="1" type="ORF">AKJ09_06973</name>
</gene>
<sequence>MSGKALSASPSTVASGAASALASLLGTMTLTSGVAEVPSLD</sequence>
<dbReference type="EMBL" id="CP012333">
    <property type="protein sequence ID" value="AKV00310.1"/>
    <property type="molecule type" value="Genomic_DNA"/>
</dbReference>
<name>A0A0K1Q4J5_9BACT</name>
<dbReference type="KEGG" id="llu:AKJ09_06973"/>
<accession>A0A0K1Q4J5</accession>
<reference evidence="1 2" key="1">
    <citation type="submission" date="2015-08" db="EMBL/GenBank/DDBJ databases">
        <authorList>
            <person name="Babu N.S."/>
            <person name="Beckwith C.J."/>
            <person name="Beseler K.G."/>
            <person name="Brison A."/>
            <person name="Carone J.V."/>
            <person name="Caskin T.P."/>
            <person name="Diamond M."/>
            <person name="Durham M.E."/>
            <person name="Foxe J.M."/>
            <person name="Go M."/>
            <person name="Henderson B.A."/>
            <person name="Jones I.B."/>
            <person name="McGettigan J.A."/>
            <person name="Micheletti S.J."/>
            <person name="Nasrallah M.E."/>
            <person name="Ortiz D."/>
            <person name="Piller C.R."/>
            <person name="Privatt S.R."/>
            <person name="Schneider S.L."/>
            <person name="Sharp S."/>
            <person name="Smith T.C."/>
            <person name="Stanton J.D."/>
            <person name="Ullery H.E."/>
            <person name="Wilson R.J."/>
            <person name="Serrano M.G."/>
            <person name="Buck G."/>
            <person name="Lee V."/>
            <person name="Wang Y."/>
            <person name="Carvalho R."/>
            <person name="Voegtly L."/>
            <person name="Shi R."/>
            <person name="Duckworth R."/>
            <person name="Johnson A."/>
            <person name="Loviza R."/>
            <person name="Walstead R."/>
            <person name="Shah Z."/>
            <person name="Kiflezghi M."/>
            <person name="Wade K."/>
            <person name="Ball S.L."/>
            <person name="Bradley K.W."/>
            <person name="Asai D.J."/>
            <person name="Bowman C.A."/>
            <person name="Russell D.A."/>
            <person name="Pope W.H."/>
            <person name="Jacobs-Sera D."/>
            <person name="Hendrix R.W."/>
            <person name="Hatfull G.F."/>
        </authorList>
    </citation>
    <scope>NUCLEOTIDE SEQUENCE [LARGE SCALE GENOMIC DNA]</scope>
    <source>
        <strain evidence="1 2">DSM 27648</strain>
    </source>
</reference>
<protein>
    <submittedName>
        <fullName evidence="1">Uncharacterized protein</fullName>
    </submittedName>
</protein>
<evidence type="ECO:0000313" key="2">
    <source>
        <dbReference type="Proteomes" id="UP000064967"/>
    </source>
</evidence>
<dbReference type="STRING" id="1391654.AKJ09_06973"/>
<proteinExistence type="predicted"/>
<dbReference type="Proteomes" id="UP000064967">
    <property type="component" value="Chromosome"/>
</dbReference>
<keyword evidence="2" id="KW-1185">Reference proteome</keyword>